<dbReference type="InterPro" id="IPR000878">
    <property type="entry name" value="4pyrrol_Mease"/>
</dbReference>
<dbReference type="EC" id="2.1.1.107" evidence="2"/>
<dbReference type="GO" id="GO:0019354">
    <property type="term" value="P:siroheme biosynthetic process"/>
    <property type="evidence" value="ECO:0007669"/>
    <property type="project" value="InterPro"/>
</dbReference>
<organism evidence="13 14">
    <name type="scientific">Anaerobaca lacustris</name>
    <dbReference type="NCBI Taxonomy" id="3044600"/>
    <lineage>
        <taxon>Bacteria</taxon>
        <taxon>Pseudomonadati</taxon>
        <taxon>Planctomycetota</taxon>
        <taxon>Phycisphaerae</taxon>
        <taxon>Sedimentisphaerales</taxon>
        <taxon>Anaerobacaceae</taxon>
        <taxon>Anaerobaca</taxon>
    </lineage>
</organism>
<evidence type="ECO:0000256" key="6">
    <source>
        <dbReference type="ARBA" id="ARBA00022691"/>
    </source>
</evidence>
<proteinExistence type="inferred from homology"/>
<dbReference type="SUPFAM" id="SSF69618">
    <property type="entry name" value="HemD-like"/>
    <property type="match status" value="1"/>
</dbReference>
<dbReference type="PANTHER" id="PTHR45790:SF3">
    <property type="entry name" value="S-ADENOSYL-L-METHIONINE-DEPENDENT UROPORPHYRINOGEN III METHYLTRANSFERASE, CHLOROPLASTIC"/>
    <property type="match status" value="1"/>
</dbReference>
<dbReference type="NCBIfam" id="TIGR01469">
    <property type="entry name" value="cobA_cysG_Cterm"/>
    <property type="match status" value="1"/>
</dbReference>
<feature type="domain" description="Tetrapyrrole biosynthesis uroporphyrinogen III synthase" evidence="12">
    <location>
        <begin position="271"/>
        <end position="499"/>
    </location>
</feature>
<evidence type="ECO:0000313" key="14">
    <source>
        <dbReference type="Proteomes" id="UP001431776"/>
    </source>
</evidence>
<keyword evidence="4 10" id="KW-0489">Methyltransferase</keyword>
<dbReference type="GO" id="GO:0009236">
    <property type="term" value="P:cobalamin biosynthetic process"/>
    <property type="evidence" value="ECO:0007669"/>
    <property type="project" value="UniProtKB-KW"/>
</dbReference>
<evidence type="ECO:0000256" key="1">
    <source>
        <dbReference type="ARBA" id="ARBA00005879"/>
    </source>
</evidence>
<dbReference type="Gene3D" id="3.40.50.10090">
    <property type="match status" value="2"/>
</dbReference>
<dbReference type="FunFam" id="3.30.950.10:FF:000001">
    <property type="entry name" value="Siroheme synthase"/>
    <property type="match status" value="1"/>
</dbReference>
<dbReference type="InterPro" id="IPR006366">
    <property type="entry name" value="CobA/CysG_C"/>
</dbReference>
<comment type="pathway">
    <text evidence="8">Porphyrin-containing compound metabolism; siroheme biosynthesis; precorrin-2 from uroporphyrinogen III: step 1/1.</text>
</comment>
<dbReference type="GO" id="GO:0032259">
    <property type="term" value="P:methylation"/>
    <property type="evidence" value="ECO:0007669"/>
    <property type="project" value="UniProtKB-KW"/>
</dbReference>
<evidence type="ECO:0000313" key="13">
    <source>
        <dbReference type="EMBL" id="MDI6448192.1"/>
    </source>
</evidence>
<protein>
    <recommendedName>
        <fullName evidence="2">uroporphyrinogen-III C-methyltransferase</fullName>
        <ecNumber evidence="2">2.1.1.107</ecNumber>
    </recommendedName>
</protein>
<dbReference type="CDD" id="cd06578">
    <property type="entry name" value="HemD"/>
    <property type="match status" value="1"/>
</dbReference>
<evidence type="ECO:0000259" key="11">
    <source>
        <dbReference type="Pfam" id="PF00590"/>
    </source>
</evidence>
<dbReference type="EMBL" id="JASCXX010000003">
    <property type="protein sequence ID" value="MDI6448192.1"/>
    <property type="molecule type" value="Genomic_DNA"/>
</dbReference>
<dbReference type="InterPro" id="IPR035996">
    <property type="entry name" value="4pyrrol_Methylase_sf"/>
</dbReference>
<dbReference type="InterPro" id="IPR050161">
    <property type="entry name" value="Siro_Cobalamin_biosynth"/>
</dbReference>
<dbReference type="NCBIfam" id="NF004790">
    <property type="entry name" value="PRK06136.1"/>
    <property type="match status" value="1"/>
</dbReference>
<dbReference type="SUPFAM" id="SSF53790">
    <property type="entry name" value="Tetrapyrrole methylase"/>
    <property type="match status" value="1"/>
</dbReference>
<gene>
    <name evidence="13" type="primary">cobA</name>
    <name evidence="13" type="ORF">QJ522_03960</name>
</gene>
<evidence type="ECO:0000256" key="3">
    <source>
        <dbReference type="ARBA" id="ARBA00022573"/>
    </source>
</evidence>
<sequence length="511" mass="54616">MVQPKKGFVYLVGAGPGRADLITLRGAELIRVADCILCDKLANPALLELARPDAEIVHVPKRIGPGSVTQEQINQTLVAKALEGKTVVRLKGGDPCIFGRVTEEVVALNEAGVGFEIVPGVTAAIAASEYTGIMLTDRRYSSQVAFITGREADGKEDSNIDWEVLARFPGTLVFYMGIGVLGRIAERLMACGRAAETPAALVANATLPTQRVVRASLNEIVETCRAERIEPPALIIIGAAAEGDSELDWFMKQPLFGKTIVTTRDTAGNAEFAKKILDRGGNPVAFSTIAIQPLTDSNEFLRVLTHLGDYDWVIFTSPNGVRIFFEAMAALGKDARVFASKRLATLGVKTAATLAQYGIKADFVPTVFTGRELGRQLVAIANLNGKKVLSLRSELATNDLLEVLETGGAIVQDVPLYTAVPKTGDVEALRRQIEDGQIDWLTFASPSAARNFFDAIPPDAVNAGRAKVASIGPVTSEQLNKLGVRVDLTAVEYTTDGLLDAIEAVERGDGS</sequence>
<dbReference type="Proteomes" id="UP001431776">
    <property type="component" value="Unassembled WGS sequence"/>
</dbReference>
<evidence type="ECO:0000259" key="12">
    <source>
        <dbReference type="Pfam" id="PF02602"/>
    </source>
</evidence>
<dbReference type="FunFam" id="3.40.1010.10:FF:000001">
    <property type="entry name" value="Siroheme synthase"/>
    <property type="match status" value="1"/>
</dbReference>
<keyword evidence="14" id="KW-1185">Reference proteome</keyword>
<dbReference type="InterPro" id="IPR014776">
    <property type="entry name" value="4pyrrole_Mease_sub2"/>
</dbReference>
<dbReference type="InterPro" id="IPR003754">
    <property type="entry name" value="4pyrrol_synth_uPrphyn_synth"/>
</dbReference>
<keyword evidence="7" id="KW-0627">Porphyrin biosynthesis</keyword>
<dbReference type="PROSITE" id="PS00840">
    <property type="entry name" value="SUMT_2"/>
    <property type="match status" value="1"/>
</dbReference>
<evidence type="ECO:0000256" key="2">
    <source>
        <dbReference type="ARBA" id="ARBA00012162"/>
    </source>
</evidence>
<dbReference type="CDD" id="cd11642">
    <property type="entry name" value="SUMT"/>
    <property type="match status" value="1"/>
</dbReference>
<accession>A0AAW6TR90</accession>
<dbReference type="InterPro" id="IPR014777">
    <property type="entry name" value="4pyrrole_Mease_sub1"/>
</dbReference>
<dbReference type="AlphaFoldDB" id="A0AAW6TR90"/>
<comment type="pathway">
    <text evidence="9">Cofactor biosynthesis; adenosylcobalamin biosynthesis; precorrin-2 from uroporphyrinogen III: step 1/1.</text>
</comment>
<dbReference type="PROSITE" id="PS00839">
    <property type="entry name" value="SUMT_1"/>
    <property type="match status" value="1"/>
</dbReference>
<feature type="domain" description="Tetrapyrrole methylase" evidence="11">
    <location>
        <begin position="9"/>
        <end position="220"/>
    </location>
</feature>
<evidence type="ECO:0000256" key="4">
    <source>
        <dbReference type="ARBA" id="ARBA00022603"/>
    </source>
</evidence>
<reference evidence="13" key="1">
    <citation type="submission" date="2023-05" db="EMBL/GenBank/DDBJ databases">
        <title>Anaerotaeda fermentans gen. nov., sp. nov., a novel anaerobic planctomycete of the new family within the order Sedimentisphaerales isolated from Taman Peninsula, Russia.</title>
        <authorList>
            <person name="Khomyakova M.A."/>
            <person name="Merkel A.Y."/>
            <person name="Slobodkin A.I."/>
        </authorList>
    </citation>
    <scope>NUCLEOTIDE SEQUENCE</scope>
    <source>
        <strain evidence="13">M17dextr</strain>
    </source>
</reference>
<evidence type="ECO:0000256" key="7">
    <source>
        <dbReference type="ARBA" id="ARBA00023244"/>
    </source>
</evidence>
<dbReference type="InterPro" id="IPR003043">
    <property type="entry name" value="Uropor_MeTrfase_CS"/>
</dbReference>
<comment type="caution">
    <text evidence="13">The sequence shown here is derived from an EMBL/GenBank/DDBJ whole genome shotgun (WGS) entry which is preliminary data.</text>
</comment>
<evidence type="ECO:0000256" key="9">
    <source>
        <dbReference type="ARBA" id="ARBA00060548"/>
    </source>
</evidence>
<evidence type="ECO:0000256" key="8">
    <source>
        <dbReference type="ARBA" id="ARBA00025705"/>
    </source>
</evidence>
<keyword evidence="3" id="KW-0169">Cobalamin biosynthesis</keyword>
<dbReference type="Gene3D" id="3.30.950.10">
    <property type="entry name" value="Methyltransferase, Cobalt-precorrin-4 Transmethylase, Domain 2"/>
    <property type="match status" value="1"/>
</dbReference>
<evidence type="ECO:0000256" key="10">
    <source>
        <dbReference type="RuleBase" id="RU003960"/>
    </source>
</evidence>
<dbReference type="Pfam" id="PF00590">
    <property type="entry name" value="TP_methylase"/>
    <property type="match status" value="1"/>
</dbReference>
<keyword evidence="5 10" id="KW-0808">Transferase</keyword>
<evidence type="ECO:0000256" key="5">
    <source>
        <dbReference type="ARBA" id="ARBA00022679"/>
    </source>
</evidence>
<dbReference type="GO" id="GO:0004851">
    <property type="term" value="F:uroporphyrin-III C-methyltransferase activity"/>
    <property type="evidence" value="ECO:0007669"/>
    <property type="project" value="UniProtKB-EC"/>
</dbReference>
<dbReference type="InterPro" id="IPR036108">
    <property type="entry name" value="4pyrrol_syn_uPrphyn_synt_sf"/>
</dbReference>
<dbReference type="RefSeq" id="WP_349243599.1">
    <property type="nucleotide sequence ID" value="NZ_JASCXX010000003.1"/>
</dbReference>
<comment type="similarity">
    <text evidence="1 10">Belongs to the precorrin methyltransferase family.</text>
</comment>
<dbReference type="GO" id="GO:0004852">
    <property type="term" value="F:uroporphyrinogen-III synthase activity"/>
    <property type="evidence" value="ECO:0007669"/>
    <property type="project" value="InterPro"/>
</dbReference>
<dbReference type="Pfam" id="PF02602">
    <property type="entry name" value="HEM4"/>
    <property type="match status" value="1"/>
</dbReference>
<dbReference type="PANTHER" id="PTHR45790">
    <property type="entry name" value="SIROHEME SYNTHASE-RELATED"/>
    <property type="match status" value="1"/>
</dbReference>
<keyword evidence="6" id="KW-0949">S-adenosyl-L-methionine</keyword>
<name>A0AAW6TR90_9BACT</name>
<dbReference type="Gene3D" id="3.40.1010.10">
    <property type="entry name" value="Cobalt-precorrin-4 Transmethylase, Domain 1"/>
    <property type="match status" value="1"/>
</dbReference>